<evidence type="ECO:0000256" key="1">
    <source>
        <dbReference type="ARBA" id="ARBA00004123"/>
    </source>
</evidence>
<dbReference type="InterPro" id="IPR050613">
    <property type="entry name" value="Sec_Metabolite_Reg"/>
</dbReference>
<protein>
    <recommendedName>
        <fullName evidence="5">Zn(2)-C6 fungal-type domain-containing protein</fullName>
    </recommendedName>
</protein>
<keyword evidence="3" id="KW-0539">Nucleus</keyword>
<evidence type="ECO:0000256" key="3">
    <source>
        <dbReference type="ARBA" id="ARBA00023242"/>
    </source>
</evidence>
<feature type="region of interest" description="Disordered" evidence="4">
    <location>
        <begin position="1"/>
        <end position="25"/>
    </location>
</feature>
<dbReference type="PANTHER" id="PTHR31001">
    <property type="entry name" value="UNCHARACTERIZED TRANSCRIPTIONAL REGULATORY PROTEIN"/>
    <property type="match status" value="1"/>
</dbReference>
<feature type="domain" description="Zn(2)-C6 fungal-type" evidence="5">
    <location>
        <begin position="30"/>
        <end position="59"/>
    </location>
</feature>
<dbReference type="Gene3D" id="4.10.240.10">
    <property type="entry name" value="Zn(2)-C6 fungal-type DNA-binding domain"/>
    <property type="match status" value="1"/>
</dbReference>
<feature type="region of interest" description="Disordered" evidence="4">
    <location>
        <begin position="666"/>
        <end position="698"/>
    </location>
</feature>
<accession>A0ABR3QFG7</accession>
<gene>
    <name evidence="6" type="ORF">Q8F55_001218</name>
</gene>
<dbReference type="CDD" id="cd00067">
    <property type="entry name" value="GAL4"/>
    <property type="match status" value="1"/>
</dbReference>
<keyword evidence="2" id="KW-0479">Metal-binding</keyword>
<dbReference type="RefSeq" id="XP_069213395.1">
    <property type="nucleotide sequence ID" value="XM_069349851.1"/>
</dbReference>
<dbReference type="PANTHER" id="PTHR31001:SF56">
    <property type="entry name" value="ZN(2)-C6 FUNGAL-TYPE DOMAIN-CONTAINING PROTEIN"/>
    <property type="match status" value="1"/>
</dbReference>
<dbReference type="GeneID" id="95982261"/>
<evidence type="ECO:0000259" key="5">
    <source>
        <dbReference type="PROSITE" id="PS50048"/>
    </source>
</evidence>
<dbReference type="Pfam" id="PF04082">
    <property type="entry name" value="Fungal_trans"/>
    <property type="match status" value="1"/>
</dbReference>
<dbReference type="InterPro" id="IPR036864">
    <property type="entry name" value="Zn2-C6_fun-type_DNA-bd_sf"/>
</dbReference>
<dbReference type="SMART" id="SM00906">
    <property type="entry name" value="Fungal_trans"/>
    <property type="match status" value="1"/>
</dbReference>
<dbReference type="InterPro" id="IPR007219">
    <property type="entry name" value="XnlR_reg_dom"/>
</dbReference>
<evidence type="ECO:0000256" key="2">
    <source>
        <dbReference type="ARBA" id="ARBA00022723"/>
    </source>
</evidence>
<evidence type="ECO:0000256" key="4">
    <source>
        <dbReference type="SAM" id="MobiDB-lite"/>
    </source>
</evidence>
<dbReference type="PROSITE" id="PS50048">
    <property type="entry name" value="ZN2_CY6_FUNGAL_2"/>
    <property type="match status" value="1"/>
</dbReference>
<sequence length="806" mass="88820">MAARGSSPAGTSKGPGPVRVDDKPTRQSFSCAECKRLKLKCSRSWPCTSCEKRGCAQICPNGQMKSTTGKRLILANTEELHQRISLLEVGLAKAHAKVSSDPHPLLSQTYLFTTPQVTTGRMKPDPDTDDVTDGAFGTLTISAEGEAHFIGSFAGSQYLRDEDESASGPSTPSDFHSIVNAEVPGTADGTEQPPRTRRPAYADSAIALHDSFITGGAVGYDVESLRDQLPDWDEEGRDLMDSYWDHVNWMYEIIPKASFSNDHWFHAYERSHKAHPHKLACVFLMMAVGSMMDLRAQPWHPRSERLFLLGRACLSLVGLEHASPATVQALHLMGTYILNDRLGNGAEVFWPILGTALKVTQSLGLHRDGTHFGLSPYEVDERRQVFWEIVTYDRLQSMCFGRPTAIANRTSDTKFPEEGANFKDEDGFHRSKYRLIMLMEKVIDIQTQTTPVSYSSVCKLDAELVEFRKSLPESLLPSVSIVDLPLDRMLPSHLVLHRLGIRLMVAQTRLLLNRPFFARALKDRPDNPARSKYGESFVALYEGAEDVVNIVKQLVIYHPSLIARWWFFWFHAFSAAVCLSAIAIRAPTSAFATPAFTTMSLLCDICAAARDGCRAKNGLPLLLRLRERAAEAFNAAAAANGSVKKEPVAESDNDLGHLNQTAKLVRTGSLSSPKRVGSTHSQSPGPQSPPANGTNAVQFDWGPDQQMPNLHTLASNAQINPIGMSIDAAEYGTHNWLTELEWQGNMLSEDQQRAYLHSMDNPLNVDTDMTMALGLGLGAAAESDEFGFDIETFVNQMGERGFGAPP</sequence>
<evidence type="ECO:0000313" key="6">
    <source>
        <dbReference type="EMBL" id="KAL1413451.1"/>
    </source>
</evidence>
<dbReference type="EMBL" id="JBBXJM010000001">
    <property type="protein sequence ID" value="KAL1413451.1"/>
    <property type="molecule type" value="Genomic_DNA"/>
</dbReference>
<comment type="subcellular location">
    <subcellularLocation>
        <location evidence="1">Nucleus</location>
    </subcellularLocation>
</comment>
<proteinExistence type="predicted"/>
<dbReference type="SUPFAM" id="SSF57701">
    <property type="entry name" value="Zn2/Cys6 DNA-binding domain"/>
    <property type="match status" value="1"/>
</dbReference>
<reference evidence="6 7" key="1">
    <citation type="submission" date="2023-08" db="EMBL/GenBank/DDBJ databases">
        <title>Annotated Genome Sequence of Vanrija albida AlHP1.</title>
        <authorList>
            <person name="Herzog R."/>
        </authorList>
    </citation>
    <scope>NUCLEOTIDE SEQUENCE [LARGE SCALE GENOMIC DNA]</scope>
    <source>
        <strain evidence="6 7">AlHP1</strain>
    </source>
</reference>
<comment type="caution">
    <text evidence="6">The sequence shown here is derived from an EMBL/GenBank/DDBJ whole genome shotgun (WGS) entry which is preliminary data.</text>
</comment>
<dbReference type="CDD" id="cd12148">
    <property type="entry name" value="fungal_TF_MHR"/>
    <property type="match status" value="1"/>
</dbReference>
<feature type="compositionally biased region" description="Polar residues" evidence="4">
    <location>
        <begin position="666"/>
        <end position="697"/>
    </location>
</feature>
<name>A0ABR3QFG7_9TREE</name>
<organism evidence="6 7">
    <name type="scientific">Vanrija albida</name>
    <dbReference type="NCBI Taxonomy" id="181172"/>
    <lineage>
        <taxon>Eukaryota</taxon>
        <taxon>Fungi</taxon>
        <taxon>Dikarya</taxon>
        <taxon>Basidiomycota</taxon>
        <taxon>Agaricomycotina</taxon>
        <taxon>Tremellomycetes</taxon>
        <taxon>Trichosporonales</taxon>
        <taxon>Trichosporonaceae</taxon>
        <taxon>Vanrija</taxon>
    </lineage>
</organism>
<keyword evidence="7" id="KW-1185">Reference proteome</keyword>
<evidence type="ECO:0000313" key="7">
    <source>
        <dbReference type="Proteomes" id="UP001565368"/>
    </source>
</evidence>
<dbReference type="Proteomes" id="UP001565368">
    <property type="component" value="Unassembled WGS sequence"/>
</dbReference>
<dbReference type="SMART" id="SM00066">
    <property type="entry name" value="GAL4"/>
    <property type="match status" value="1"/>
</dbReference>
<dbReference type="InterPro" id="IPR001138">
    <property type="entry name" value="Zn2Cys6_DnaBD"/>
</dbReference>
<dbReference type="PROSITE" id="PS00463">
    <property type="entry name" value="ZN2_CY6_FUNGAL_1"/>
    <property type="match status" value="1"/>
</dbReference>